<dbReference type="InterPro" id="IPR013783">
    <property type="entry name" value="Ig-like_fold"/>
</dbReference>
<dbReference type="Pfam" id="PF01833">
    <property type="entry name" value="TIG"/>
    <property type="match status" value="1"/>
</dbReference>
<organism evidence="2 3">
    <name type="scientific">Candidatus Portnoybacteria bacterium RIFCSPHIGHO2_12_FULL_40_11</name>
    <dbReference type="NCBI Taxonomy" id="1801998"/>
    <lineage>
        <taxon>Bacteria</taxon>
        <taxon>Candidatus Portnoyibacteriota</taxon>
    </lineage>
</organism>
<dbReference type="Gene3D" id="2.60.40.10">
    <property type="entry name" value="Immunoglobulins"/>
    <property type="match status" value="1"/>
</dbReference>
<protein>
    <recommendedName>
        <fullName evidence="1">IPT/TIG domain-containing protein</fullName>
    </recommendedName>
</protein>
<dbReference type="AlphaFoldDB" id="A0A1G2FJJ4"/>
<sequence>MRKYLFPPLFLGIFLIGFSFVEAAEVGEQVNFFVDSSYDAYKRNELTAVLRIKSDRAYFYVDNRYLNELNGANREIFEAGLEDLADECDLVIYPKERAVFGSEWSPGIDNDKRITVLILPLTDSAGGYFNVNDEYPKSLVYNSNQREIVYLNALYIKEPLAKSFLAHEFQHLITFYQKTKLYNLEEDIWLNEARSEYAPTLLGYDDVYSSSNLKKRVESFLDEPSDSLTEWQNKIIDYSSVNLFLQYLVDHFGKDILTKMVLNNQVGIASINRALKDLGYSKTFSDVFADWAIADYLNNCQVNSGKDYCYLNKNLTFQRLHVDPTASYSGFPNLIVSRSSAVKDWTPVWYRFRPLSGVETNKDVLKLEFTGAGAFGDFKVPYIIIDNQGQAQINFISLNNQKGTAYIPQFISKAKSVIMMPFNQYKKNNFIDKEQAINFSFIASTVALTEPVIESILPLSGSTAGGFKITITGQNFSQESKVNFGQTEIKNVNIIGDQIITFIAPPHSPGPIDISIVNPDGQSTALVRAFTYLNSYSYPDGSLLRAKGDYKVYVIKGNYKRWIQTAEIFNAYPHLRWENIIEVEPEALNQYQEAWLIRSANDLRVYEVNADKTKHWLNMTAEEFSISGRKWEMVYIVNDFERDFYRTGVDVMFR</sequence>
<dbReference type="SUPFAM" id="SSF81296">
    <property type="entry name" value="E set domains"/>
    <property type="match status" value="1"/>
</dbReference>
<dbReference type="Proteomes" id="UP000177247">
    <property type="component" value="Unassembled WGS sequence"/>
</dbReference>
<evidence type="ECO:0000313" key="3">
    <source>
        <dbReference type="Proteomes" id="UP000177247"/>
    </source>
</evidence>
<reference evidence="2 3" key="1">
    <citation type="journal article" date="2016" name="Nat. Commun.">
        <title>Thousands of microbial genomes shed light on interconnected biogeochemical processes in an aquifer system.</title>
        <authorList>
            <person name="Anantharaman K."/>
            <person name="Brown C.T."/>
            <person name="Hug L.A."/>
            <person name="Sharon I."/>
            <person name="Castelle C.J."/>
            <person name="Probst A.J."/>
            <person name="Thomas B.C."/>
            <person name="Singh A."/>
            <person name="Wilkins M.J."/>
            <person name="Karaoz U."/>
            <person name="Brodie E.L."/>
            <person name="Williams K.H."/>
            <person name="Hubbard S.S."/>
            <person name="Banfield J.F."/>
        </authorList>
    </citation>
    <scope>NUCLEOTIDE SEQUENCE [LARGE SCALE GENOMIC DNA]</scope>
</reference>
<accession>A0A1G2FJJ4</accession>
<dbReference type="CDD" id="cd00102">
    <property type="entry name" value="IPT"/>
    <property type="match status" value="1"/>
</dbReference>
<name>A0A1G2FJJ4_9BACT</name>
<feature type="domain" description="IPT/TIG" evidence="1">
    <location>
        <begin position="450"/>
        <end position="533"/>
    </location>
</feature>
<dbReference type="InterPro" id="IPR002909">
    <property type="entry name" value="IPT_dom"/>
</dbReference>
<dbReference type="SMART" id="SM00429">
    <property type="entry name" value="IPT"/>
    <property type="match status" value="1"/>
</dbReference>
<dbReference type="InterPro" id="IPR014756">
    <property type="entry name" value="Ig_E-set"/>
</dbReference>
<evidence type="ECO:0000259" key="1">
    <source>
        <dbReference type="SMART" id="SM00429"/>
    </source>
</evidence>
<dbReference type="EMBL" id="MHNC01000046">
    <property type="protein sequence ID" value="OGZ37748.1"/>
    <property type="molecule type" value="Genomic_DNA"/>
</dbReference>
<evidence type="ECO:0000313" key="2">
    <source>
        <dbReference type="EMBL" id="OGZ37748.1"/>
    </source>
</evidence>
<gene>
    <name evidence="2" type="ORF">A3E90_02520</name>
</gene>
<proteinExistence type="predicted"/>
<comment type="caution">
    <text evidence="2">The sequence shown here is derived from an EMBL/GenBank/DDBJ whole genome shotgun (WGS) entry which is preliminary data.</text>
</comment>